<evidence type="ECO:0000313" key="1">
    <source>
        <dbReference type="EMBL" id="CAF4284088.1"/>
    </source>
</evidence>
<sequence length="139" mass="15974">MTHEQARIDNVNLTSAKRQLLVNYQDSLFIETEINQYVRTMPLVRWCVNHVPLPPSNYQFSLPQILEQYEFFRTKSEVVVTRFLDLYNAAIVIALPENASDALRHTVEALLVMYAEPKLVITTSDVNQELKSDDSTTEG</sequence>
<dbReference type="AlphaFoldDB" id="A0A820GTX8"/>
<comment type="caution">
    <text evidence="1">The sequence shown here is derived from an EMBL/GenBank/DDBJ whole genome shotgun (WGS) entry which is preliminary data.</text>
</comment>
<accession>A0A820GTX8</accession>
<reference evidence="1" key="1">
    <citation type="submission" date="2021-02" db="EMBL/GenBank/DDBJ databases">
        <authorList>
            <person name="Nowell W R."/>
        </authorList>
    </citation>
    <scope>NUCLEOTIDE SEQUENCE</scope>
</reference>
<proteinExistence type="predicted"/>
<dbReference type="Proteomes" id="UP000663836">
    <property type="component" value="Unassembled WGS sequence"/>
</dbReference>
<feature type="non-terminal residue" evidence="1">
    <location>
        <position position="1"/>
    </location>
</feature>
<evidence type="ECO:0000313" key="2">
    <source>
        <dbReference type="Proteomes" id="UP000663836"/>
    </source>
</evidence>
<dbReference type="EMBL" id="CAJOBD010030943">
    <property type="protein sequence ID" value="CAF4284088.1"/>
    <property type="molecule type" value="Genomic_DNA"/>
</dbReference>
<organism evidence="1 2">
    <name type="scientific">Rotaria sordida</name>
    <dbReference type="NCBI Taxonomy" id="392033"/>
    <lineage>
        <taxon>Eukaryota</taxon>
        <taxon>Metazoa</taxon>
        <taxon>Spiralia</taxon>
        <taxon>Gnathifera</taxon>
        <taxon>Rotifera</taxon>
        <taxon>Eurotatoria</taxon>
        <taxon>Bdelloidea</taxon>
        <taxon>Philodinida</taxon>
        <taxon>Philodinidae</taxon>
        <taxon>Rotaria</taxon>
    </lineage>
</organism>
<name>A0A820GTX8_9BILA</name>
<gene>
    <name evidence="1" type="ORF">JBS370_LOCUS39851</name>
</gene>
<protein>
    <submittedName>
        <fullName evidence="1">Uncharacterized protein</fullName>
    </submittedName>
</protein>